<dbReference type="OrthoDB" id="550575at2759"/>
<protein>
    <recommendedName>
        <fullName evidence="1">F-box domain-containing protein</fullName>
    </recommendedName>
</protein>
<dbReference type="InterPro" id="IPR001810">
    <property type="entry name" value="F-box_dom"/>
</dbReference>
<reference evidence="2 3" key="1">
    <citation type="journal article" date="2018" name="New Phytol.">
        <title>Phylogenomics of Endogonaceae and evolution of mycorrhizas within Mucoromycota.</title>
        <authorList>
            <person name="Chang Y."/>
            <person name="Desiro A."/>
            <person name="Na H."/>
            <person name="Sandor L."/>
            <person name="Lipzen A."/>
            <person name="Clum A."/>
            <person name="Barry K."/>
            <person name="Grigoriev I.V."/>
            <person name="Martin F.M."/>
            <person name="Stajich J.E."/>
            <person name="Smith M.E."/>
            <person name="Bonito G."/>
            <person name="Spatafora J.W."/>
        </authorList>
    </citation>
    <scope>NUCLEOTIDE SEQUENCE [LARGE SCALE GENOMIC DNA]</scope>
    <source>
        <strain evidence="2 3">GMNB39</strain>
    </source>
</reference>
<name>A0A433DEC5_9FUNG</name>
<comment type="caution">
    <text evidence="2">The sequence shown here is derived from an EMBL/GenBank/DDBJ whole genome shotgun (WGS) entry which is preliminary data.</text>
</comment>
<evidence type="ECO:0000313" key="2">
    <source>
        <dbReference type="EMBL" id="RUP49220.1"/>
    </source>
</evidence>
<dbReference type="Proteomes" id="UP000268093">
    <property type="component" value="Unassembled WGS sequence"/>
</dbReference>
<evidence type="ECO:0000313" key="3">
    <source>
        <dbReference type="Proteomes" id="UP000268093"/>
    </source>
</evidence>
<dbReference type="SUPFAM" id="SSF52047">
    <property type="entry name" value="RNI-like"/>
    <property type="match status" value="1"/>
</dbReference>
<proteinExistence type="predicted"/>
<evidence type="ECO:0000259" key="1">
    <source>
        <dbReference type="PROSITE" id="PS50181"/>
    </source>
</evidence>
<sequence length="404" mass="45551">MMNITAVPDDILDDIFNHTYSNDTLARLCIVNHRFFDFAAPLLWRNIVLEFGESGSRCADVLDVLRQRHQSRDYGRLVKTVCVRESDRSPSYQPVGCLIDVADILTILEQCPSMKTFKLCFTGARPTRMPPTENSPLHFADPKSQLPTGVVYPKLQEIEIVSSADVGVETLLQSLVMLSPNLKRLTWRSHNLFIIDMLDYELMPAHSASQQVLDSRQLSEFSWTVQHNTAMSHNIPFNPPRHIRLPPFDQITEPTLNIIIKSCPNLSYLHLRRVVITDPSTIESLALLPNLRSLHLDSYTLWPFIPENSWLPAARACSQLTHLALHGPCGVSADLVVELFAMLPCLMKLELDGDHVEADFVELVREAGEASGVVCTQMMERLEGRYLGTMLVERKGRGYNSLCG</sequence>
<accession>A0A433DEC5</accession>
<dbReference type="AlphaFoldDB" id="A0A433DEC5"/>
<dbReference type="InterPro" id="IPR032675">
    <property type="entry name" value="LRR_dom_sf"/>
</dbReference>
<feature type="domain" description="F-box" evidence="1">
    <location>
        <begin position="1"/>
        <end position="47"/>
    </location>
</feature>
<keyword evidence="3" id="KW-1185">Reference proteome</keyword>
<organism evidence="2 3">
    <name type="scientific">Jimgerdemannia flammicorona</name>
    <dbReference type="NCBI Taxonomy" id="994334"/>
    <lineage>
        <taxon>Eukaryota</taxon>
        <taxon>Fungi</taxon>
        <taxon>Fungi incertae sedis</taxon>
        <taxon>Mucoromycota</taxon>
        <taxon>Mucoromycotina</taxon>
        <taxon>Endogonomycetes</taxon>
        <taxon>Endogonales</taxon>
        <taxon>Endogonaceae</taxon>
        <taxon>Jimgerdemannia</taxon>
    </lineage>
</organism>
<dbReference type="PROSITE" id="PS50181">
    <property type="entry name" value="FBOX"/>
    <property type="match status" value="1"/>
</dbReference>
<dbReference type="Gene3D" id="3.80.10.10">
    <property type="entry name" value="Ribonuclease Inhibitor"/>
    <property type="match status" value="1"/>
</dbReference>
<dbReference type="EMBL" id="RBNI01002515">
    <property type="protein sequence ID" value="RUP49220.1"/>
    <property type="molecule type" value="Genomic_DNA"/>
</dbReference>
<gene>
    <name evidence="2" type="ORF">BC936DRAFT_143038</name>
</gene>